<evidence type="ECO:0000313" key="2">
    <source>
        <dbReference type="EMBL" id="RZU48802.1"/>
    </source>
</evidence>
<organism evidence="2 3">
    <name type="scientific">Krasilnikovia cinnamomea</name>
    <dbReference type="NCBI Taxonomy" id="349313"/>
    <lineage>
        <taxon>Bacteria</taxon>
        <taxon>Bacillati</taxon>
        <taxon>Actinomycetota</taxon>
        <taxon>Actinomycetes</taxon>
        <taxon>Micromonosporales</taxon>
        <taxon>Micromonosporaceae</taxon>
        <taxon>Krasilnikovia</taxon>
    </lineage>
</organism>
<feature type="region of interest" description="Disordered" evidence="1">
    <location>
        <begin position="132"/>
        <end position="161"/>
    </location>
</feature>
<comment type="caution">
    <text evidence="2">The sequence shown here is derived from an EMBL/GenBank/DDBJ whole genome shotgun (WGS) entry which is preliminary data.</text>
</comment>
<dbReference type="EMBL" id="SHKY01000001">
    <property type="protein sequence ID" value="RZU48802.1"/>
    <property type="molecule type" value="Genomic_DNA"/>
</dbReference>
<reference evidence="2 3" key="1">
    <citation type="submission" date="2019-02" db="EMBL/GenBank/DDBJ databases">
        <title>Sequencing the genomes of 1000 actinobacteria strains.</title>
        <authorList>
            <person name="Klenk H.-P."/>
        </authorList>
    </citation>
    <scope>NUCLEOTIDE SEQUENCE [LARGE SCALE GENOMIC DNA]</scope>
    <source>
        <strain evidence="2 3">DSM 45162</strain>
    </source>
</reference>
<sequence length="161" mass="17077">MRSDELMNLIGHLCEAYQNSTAHRIAAAYELDHDEQQLHLAGQRQWDEIAAHRLREVERAVLPAFPEQATAEGFMPVRALPGGKVELRAIDTGARPVAVLFTGTEALNLGGRLTACGAVALDRIGLKPDAELHPVSGGPATGTAPASLPTVPGPATPAHQR</sequence>
<gene>
    <name evidence="2" type="ORF">EV385_0526</name>
</gene>
<proteinExistence type="predicted"/>
<dbReference type="AlphaFoldDB" id="A0A4Q7ZDM9"/>
<protein>
    <submittedName>
        <fullName evidence="2">Uncharacterized protein</fullName>
    </submittedName>
</protein>
<evidence type="ECO:0000313" key="3">
    <source>
        <dbReference type="Proteomes" id="UP000292564"/>
    </source>
</evidence>
<dbReference type="Proteomes" id="UP000292564">
    <property type="component" value="Unassembled WGS sequence"/>
</dbReference>
<accession>A0A4Q7ZDM9</accession>
<name>A0A4Q7ZDM9_9ACTN</name>
<dbReference type="OrthoDB" id="3405244at2"/>
<evidence type="ECO:0000256" key="1">
    <source>
        <dbReference type="SAM" id="MobiDB-lite"/>
    </source>
</evidence>
<keyword evidence="3" id="KW-1185">Reference proteome</keyword>
<dbReference type="RefSeq" id="WP_130507990.1">
    <property type="nucleotide sequence ID" value="NZ_SHKY01000001.1"/>
</dbReference>